<dbReference type="GO" id="GO:0005886">
    <property type="term" value="C:plasma membrane"/>
    <property type="evidence" value="ECO:0007669"/>
    <property type="project" value="UniProtKB-SubCell"/>
</dbReference>
<comment type="similarity">
    <text evidence="2 7">Belongs to the XK family.</text>
</comment>
<organism evidence="8 9">
    <name type="scientific">Brenthis ino</name>
    <name type="common">lesser marbled fritillary</name>
    <dbReference type="NCBI Taxonomy" id="405034"/>
    <lineage>
        <taxon>Eukaryota</taxon>
        <taxon>Metazoa</taxon>
        <taxon>Ecdysozoa</taxon>
        <taxon>Arthropoda</taxon>
        <taxon>Hexapoda</taxon>
        <taxon>Insecta</taxon>
        <taxon>Pterygota</taxon>
        <taxon>Neoptera</taxon>
        <taxon>Endopterygota</taxon>
        <taxon>Lepidoptera</taxon>
        <taxon>Glossata</taxon>
        <taxon>Ditrysia</taxon>
        <taxon>Papilionoidea</taxon>
        <taxon>Nymphalidae</taxon>
        <taxon>Heliconiinae</taxon>
        <taxon>Argynnini</taxon>
        <taxon>Brenthis</taxon>
    </lineage>
</organism>
<keyword evidence="3" id="KW-1003">Cell membrane</keyword>
<evidence type="ECO:0000313" key="9">
    <source>
        <dbReference type="Proteomes" id="UP000838878"/>
    </source>
</evidence>
<dbReference type="PANTHER" id="PTHR16024">
    <property type="entry name" value="XK-RELATED PROTEIN"/>
    <property type="match status" value="1"/>
</dbReference>
<feature type="transmembrane region" description="Helical" evidence="7">
    <location>
        <begin position="108"/>
        <end position="129"/>
    </location>
</feature>
<dbReference type="AlphaFoldDB" id="A0A8J9Y3L6"/>
<evidence type="ECO:0000256" key="6">
    <source>
        <dbReference type="ARBA" id="ARBA00023136"/>
    </source>
</evidence>
<feature type="transmembrane region" description="Helical" evidence="7">
    <location>
        <begin position="187"/>
        <end position="209"/>
    </location>
</feature>
<evidence type="ECO:0000256" key="5">
    <source>
        <dbReference type="ARBA" id="ARBA00022989"/>
    </source>
</evidence>
<keyword evidence="4 7" id="KW-0812">Transmembrane</keyword>
<dbReference type="EMBL" id="OV170232">
    <property type="protein sequence ID" value="CAH0717564.1"/>
    <property type="molecule type" value="Genomic_DNA"/>
</dbReference>
<dbReference type="InterPro" id="IPR050895">
    <property type="entry name" value="XK-related_scramblase"/>
</dbReference>
<dbReference type="GO" id="GO:0043652">
    <property type="term" value="P:engulfment of apoptotic cell"/>
    <property type="evidence" value="ECO:0007669"/>
    <property type="project" value="TreeGrafter"/>
</dbReference>
<name>A0A8J9Y3L6_9NEOP</name>
<evidence type="ECO:0000313" key="8">
    <source>
        <dbReference type="EMBL" id="CAH0717564.1"/>
    </source>
</evidence>
<protein>
    <recommendedName>
        <fullName evidence="7">XK-related protein</fullName>
    </recommendedName>
</protein>
<feature type="transmembrane region" description="Helical" evidence="7">
    <location>
        <begin position="32"/>
        <end position="54"/>
    </location>
</feature>
<evidence type="ECO:0000256" key="3">
    <source>
        <dbReference type="ARBA" id="ARBA00022475"/>
    </source>
</evidence>
<feature type="transmembrane region" description="Helical" evidence="7">
    <location>
        <begin position="66"/>
        <end position="88"/>
    </location>
</feature>
<proteinExistence type="inferred from homology"/>
<dbReference type="OrthoDB" id="6136301at2759"/>
<accession>A0A8J9Y3L6</accession>
<feature type="transmembrane region" description="Helical" evidence="7">
    <location>
        <begin position="251"/>
        <end position="273"/>
    </location>
</feature>
<feature type="transmembrane region" description="Helical" evidence="7">
    <location>
        <begin position="288"/>
        <end position="305"/>
    </location>
</feature>
<feature type="transmembrane region" description="Helical" evidence="7">
    <location>
        <begin position="317"/>
        <end position="343"/>
    </location>
</feature>
<sequence>MPKAVRKMLENGYSHDEPDRIPKNITITNLDLIMYIVAIVGHFVDLGLDINIAVRYSLSRKMLEFGWTLVFILLPAFVNTAVSIRMYSQDKEQDSISNEFTKRKWLRIFILVLQMAPILRFTDALIYAIKSRRAERKKDPTSQRMYYGLMLKEDSDAALLRIFECFLEAAPQQVLQTTLLLRQYDHLAVHQMLSISSSIVGMGWCLAAYQRAVRFAQDKANMSWCGTILQLAWHFLVTLSRITSISIIAYLYPYWTVLACCVHILIMTSWLQFFDKPPFCSQNKLCEVAFSCTLGGVYLFTYILPIEGKTREIRMSLYFYPFLALGILPFILGLVFMVLYYGFFHPKTCAVSDVMVSFKRNDDIEFS</sequence>
<evidence type="ECO:0000256" key="7">
    <source>
        <dbReference type="RuleBase" id="RU910716"/>
    </source>
</evidence>
<dbReference type="GO" id="GO:1902742">
    <property type="term" value="P:apoptotic process involved in development"/>
    <property type="evidence" value="ECO:0007669"/>
    <property type="project" value="TreeGrafter"/>
</dbReference>
<dbReference type="PANTHER" id="PTHR16024:SF6">
    <property type="entry name" value="XK-RELATED PROTEIN"/>
    <property type="match status" value="1"/>
</dbReference>
<dbReference type="GO" id="GO:0070782">
    <property type="term" value="P:phosphatidylserine exposure on apoptotic cell surface"/>
    <property type="evidence" value="ECO:0007669"/>
    <property type="project" value="TreeGrafter"/>
</dbReference>
<keyword evidence="6 7" id="KW-0472">Membrane</keyword>
<reference evidence="8" key="1">
    <citation type="submission" date="2021-12" db="EMBL/GenBank/DDBJ databases">
        <authorList>
            <person name="Martin H S."/>
        </authorList>
    </citation>
    <scope>NUCLEOTIDE SEQUENCE</scope>
</reference>
<keyword evidence="5 7" id="KW-1133">Transmembrane helix</keyword>
<comment type="subcellular location">
    <subcellularLocation>
        <location evidence="1">Cell membrane</location>
        <topology evidence="1">Multi-pass membrane protein</topology>
    </subcellularLocation>
    <subcellularLocation>
        <location evidence="7">Membrane</location>
        <topology evidence="7">Multi-pass membrane protein</topology>
    </subcellularLocation>
</comment>
<gene>
    <name evidence="8" type="ORF">BINO364_LOCUS4158</name>
</gene>
<dbReference type="InterPro" id="IPR018629">
    <property type="entry name" value="XK-rel"/>
</dbReference>
<evidence type="ECO:0000256" key="4">
    <source>
        <dbReference type="ARBA" id="ARBA00022692"/>
    </source>
</evidence>
<keyword evidence="9" id="KW-1185">Reference proteome</keyword>
<dbReference type="Pfam" id="PF09815">
    <property type="entry name" value="XK-related"/>
    <property type="match status" value="1"/>
</dbReference>
<dbReference type="Proteomes" id="UP000838878">
    <property type="component" value="Chromosome 12"/>
</dbReference>
<evidence type="ECO:0000256" key="1">
    <source>
        <dbReference type="ARBA" id="ARBA00004651"/>
    </source>
</evidence>
<feature type="non-terminal residue" evidence="8">
    <location>
        <position position="367"/>
    </location>
</feature>
<evidence type="ECO:0000256" key="2">
    <source>
        <dbReference type="ARBA" id="ARBA00008789"/>
    </source>
</evidence>